<comment type="caution">
    <text evidence="2">The sequence shown here is derived from an EMBL/GenBank/DDBJ whole genome shotgun (WGS) entry which is preliminary data.</text>
</comment>
<keyword evidence="1" id="KW-1133">Transmembrane helix</keyword>
<proteinExistence type="predicted"/>
<organism evidence="2 3">
    <name type="scientific">Moraxella catarrhalis</name>
    <name type="common">Branhamella catarrhalis</name>
    <dbReference type="NCBI Taxonomy" id="480"/>
    <lineage>
        <taxon>Bacteria</taxon>
        <taxon>Pseudomonadati</taxon>
        <taxon>Pseudomonadota</taxon>
        <taxon>Gammaproteobacteria</taxon>
        <taxon>Moraxellales</taxon>
        <taxon>Moraxellaceae</taxon>
        <taxon>Moraxella</taxon>
    </lineage>
</organism>
<keyword evidence="1" id="KW-0812">Transmembrane</keyword>
<evidence type="ECO:0000313" key="2">
    <source>
        <dbReference type="EMBL" id="OAV23540.1"/>
    </source>
</evidence>
<protein>
    <submittedName>
        <fullName evidence="2">Uncharacterized protein</fullName>
    </submittedName>
</protein>
<dbReference type="AlphaFoldDB" id="A0AB36DMZ2"/>
<keyword evidence="1" id="KW-0472">Membrane</keyword>
<accession>A0AB36DMZ2</accession>
<evidence type="ECO:0000256" key="1">
    <source>
        <dbReference type="SAM" id="Phobius"/>
    </source>
</evidence>
<evidence type="ECO:0000313" key="3">
    <source>
        <dbReference type="Proteomes" id="UP000078295"/>
    </source>
</evidence>
<dbReference type="Proteomes" id="UP000078295">
    <property type="component" value="Unassembled WGS sequence"/>
</dbReference>
<reference evidence="2 3" key="1">
    <citation type="journal article" date="2016" name="Genome Biol. Evol.">
        <title>Comparative Genomic Analyses of the Moraxella catarrhalis Serosensitive and Seroresistant Lineages Demonstrate Their Independent Evolution.</title>
        <authorList>
            <person name="Earl J.P."/>
            <person name="de Vries S.P."/>
            <person name="Ahmed A."/>
            <person name="Powell E."/>
            <person name="Schultz M.P."/>
            <person name="Hermans P.W."/>
            <person name="Hill D.J."/>
            <person name="Zhou Z."/>
            <person name="Constantinidou C.I."/>
            <person name="Hu F.Z."/>
            <person name="Bootsma H.J."/>
            <person name="Ehrlich G.D."/>
        </authorList>
    </citation>
    <scope>NUCLEOTIDE SEQUENCE [LARGE SCALE GENOMIC DNA]</scope>
    <source>
        <strain evidence="2 3">F23</strain>
    </source>
</reference>
<gene>
    <name evidence="2" type="ORF">AO370_1584</name>
</gene>
<feature type="transmembrane region" description="Helical" evidence="1">
    <location>
        <begin position="24"/>
        <end position="48"/>
    </location>
</feature>
<sequence length="51" mass="5143">MITSAFDGFGLASVVVDALVRVDVVFLGAVVAVVELVVAVLGFGVVAIKIP</sequence>
<name>A0AB36DMZ2_MORCA</name>
<dbReference type="EMBL" id="LXHQ01000042">
    <property type="protein sequence ID" value="OAV23540.1"/>
    <property type="molecule type" value="Genomic_DNA"/>
</dbReference>